<name>A0A1M5U8D3_9FIRM</name>
<accession>A0A1M5U8D3</accession>
<dbReference type="Proteomes" id="UP000183995">
    <property type="component" value="Unassembled WGS sequence"/>
</dbReference>
<dbReference type="AlphaFoldDB" id="A0A1M5U8D3"/>
<evidence type="ECO:0008006" key="4">
    <source>
        <dbReference type="Google" id="ProtNLM"/>
    </source>
</evidence>
<evidence type="ECO:0000256" key="1">
    <source>
        <dbReference type="SAM" id="Phobius"/>
    </source>
</evidence>
<keyword evidence="1" id="KW-0812">Transmembrane</keyword>
<organism evidence="2 3">
    <name type="scientific">Sporobacter termitidis DSM 10068</name>
    <dbReference type="NCBI Taxonomy" id="1123282"/>
    <lineage>
        <taxon>Bacteria</taxon>
        <taxon>Bacillati</taxon>
        <taxon>Bacillota</taxon>
        <taxon>Clostridia</taxon>
        <taxon>Eubacteriales</taxon>
        <taxon>Oscillospiraceae</taxon>
        <taxon>Sporobacter</taxon>
    </lineage>
</organism>
<gene>
    <name evidence="2" type="ORF">SAMN02745823_00400</name>
</gene>
<proteinExistence type="predicted"/>
<evidence type="ECO:0000313" key="3">
    <source>
        <dbReference type="Proteomes" id="UP000183995"/>
    </source>
</evidence>
<protein>
    <recommendedName>
        <fullName evidence="4">DUF4179 domain-containing protein</fullName>
    </recommendedName>
</protein>
<reference evidence="2 3" key="1">
    <citation type="submission" date="2016-11" db="EMBL/GenBank/DDBJ databases">
        <authorList>
            <person name="Jaros S."/>
            <person name="Januszkiewicz K."/>
            <person name="Wedrychowicz H."/>
        </authorList>
    </citation>
    <scope>NUCLEOTIDE SEQUENCE [LARGE SCALE GENOMIC DNA]</scope>
    <source>
        <strain evidence="2 3">DSM 10068</strain>
    </source>
</reference>
<dbReference type="STRING" id="1123282.SAMN02745823_00400"/>
<feature type="transmembrane region" description="Helical" evidence="1">
    <location>
        <begin position="41"/>
        <end position="63"/>
    </location>
</feature>
<keyword evidence="3" id="KW-1185">Reference proteome</keyword>
<keyword evidence="1" id="KW-0472">Membrane</keyword>
<sequence>MRNINELENVFGQADDDFVDNVHHTLAYLQKSRNRKPVRIGYYRIAAVIAIICVLSAGTALALSNTWGILDFLSGRRLDVEVLPEASKIVQTDVPQEGTQTDVAAFTVREAVYDGQSVYIVLDVKPSSPDYLLLGPDVYPSDQTASMGPIFNGGTGTIADYAQENHKEMLQTSVGISGANCSIDYLLEEDGTLVYMIEGRYEGDSAAPDVELRCVAVPFVIENGKYTRDMDSKKDTTLSATLKNTGTQESVISTEPAVFDDCGVRVDKITLKSSAMSTYAEVEFTVIDEEKYAETDGILFEFLDSYGERIPSGAASGGGIVTIDDTHYIEKISLQATEKLPSEVILRGYSYLDKDRYETHTFEMK</sequence>
<dbReference type="EMBL" id="FQXV01000001">
    <property type="protein sequence ID" value="SHH59171.1"/>
    <property type="molecule type" value="Genomic_DNA"/>
</dbReference>
<dbReference type="OrthoDB" id="1740082at2"/>
<keyword evidence="1" id="KW-1133">Transmembrane helix</keyword>
<dbReference type="RefSeq" id="WP_073075954.1">
    <property type="nucleotide sequence ID" value="NZ_FQXV01000001.1"/>
</dbReference>
<evidence type="ECO:0000313" key="2">
    <source>
        <dbReference type="EMBL" id="SHH59171.1"/>
    </source>
</evidence>